<comment type="caution">
    <text evidence="1">The sequence shown here is derived from an EMBL/GenBank/DDBJ whole genome shotgun (WGS) entry which is preliminary data.</text>
</comment>
<dbReference type="EMBL" id="BGPR01004776">
    <property type="protein sequence ID" value="GBN03237.1"/>
    <property type="molecule type" value="Genomic_DNA"/>
</dbReference>
<dbReference type="AlphaFoldDB" id="A0A4Y2KNN4"/>
<proteinExistence type="predicted"/>
<evidence type="ECO:0000313" key="1">
    <source>
        <dbReference type="EMBL" id="GBN03237.1"/>
    </source>
</evidence>
<gene>
    <name evidence="1" type="ORF">AVEN_229017_1</name>
</gene>
<evidence type="ECO:0000313" key="2">
    <source>
        <dbReference type="Proteomes" id="UP000499080"/>
    </source>
</evidence>
<name>A0A4Y2KNN4_ARAVE</name>
<dbReference type="Proteomes" id="UP000499080">
    <property type="component" value="Unassembled WGS sequence"/>
</dbReference>
<reference evidence="1 2" key="1">
    <citation type="journal article" date="2019" name="Sci. Rep.">
        <title>Orb-weaving spider Araneus ventricosus genome elucidates the spidroin gene catalogue.</title>
        <authorList>
            <person name="Kono N."/>
            <person name="Nakamura H."/>
            <person name="Ohtoshi R."/>
            <person name="Moran D.A.P."/>
            <person name="Shinohara A."/>
            <person name="Yoshida Y."/>
            <person name="Fujiwara M."/>
            <person name="Mori M."/>
            <person name="Tomita M."/>
            <person name="Arakawa K."/>
        </authorList>
    </citation>
    <scope>NUCLEOTIDE SEQUENCE [LARGE SCALE GENOMIC DNA]</scope>
</reference>
<organism evidence="1 2">
    <name type="scientific">Araneus ventricosus</name>
    <name type="common">Orbweaver spider</name>
    <name type="synonym">Epeira ventricosa</name>
    <dbReference type="NCBI Taxonomy" id="182803"/>
    <lineage>
        <taxon>Eukaryota</taxon>
        <taxon>Metazoa</taxon>
        <taxon>Ecdysozoa</taxon>
        <taxon>Arthropoda</taxon>
        <taxon>Chelicerata</taxon>
        <taxon>Arachnida</taxon>
        <taxon>Araneae</taxon>
        <taxon>Araneomorphae</taxon>
        <taxon>Entelegynae</taxon>
        <taxon>Araneoidea</taxon>
        <taxon>Araneidae</taxon>
        <taxon>Araneus</taxon>
    </lineage>
</organism>
<accession>A0A4Y2KNN4</accession>
<protein>
    <submittedName>
        <fullName evidence="1">Uncharacterized protein</fullName>
    </submittedName>
</protein>
<sequence length="98" mass="11358">MFKEMINGLKNENKTITREEVRTEMFKEMINGLKNENKTIIREEVRTAVEETNRKILGETKWRGNFVNTVPFAQIVDNNAGFPVLLISSQERESVLLS</sequence>
<keyword evidence="2" id="KW-1185">Reference proteome</keyword>